<keyword evidence="2" id="KW-1185">Reference proteome</keyword>
<comment type="caution">
    <text evidence="1">The sequence shown here is derived from an EMBL/GenBank/DDBJ whole genome shotgun (WGS) entry which is preliminary data.</text>
</comment>
<reference evidence="1 2" key="1">
    <citation type="submission" date="2020-04" db="EMBL/GenBank/DDBJ databases">
        <title>Knoellia sp. isolate from air conditioner.</title>
        <authorList>
            <person name="Chea S."/>
            <person name="Kim D.-U."/>
        </authorList>
    </citation>
    <scope>NUCLEOTIDE SEQUENCE [LARGE SCALE GENOMIC DNA]</scope>
    <source>
        <strain evidence="1 2">DB2414S</strain>
    </source>
</reference>
<organism evidence="1 2">
    <name type="scientific">Knoellia koreensis</name>
    <dbReference type="NCBI Taxonomy" id="2730921"/>
    <lineage>
        <taxon>Bacteria</taxon>
        <taxon>Bacillati</taxon>
        <taxon>Actinomycetota</taxon>
        <taxon>Actinomycetes</taxon>
        <taxon>Micrococcales</taxon>
        <taxon>Intrasporangiaceae</taxon>
        <taxon>Knoellia</taxon>
    </lineage>
</organism>
<gene>
    <name evidence="1" type="ORF">HJG52_00910</name>
</gene>
<dbReference type="Proteomes" id="UP000588586">
    <property type="component" value="Unassembled WGS sequence"/>
</dbReference>
<protein>
    <submittedName>
        <fullName evidence="1">Uncharacterized protein</fullName>
    </submittedName>
</protein>
<dbReference type="AlphaFoldDB" id="A0A849HAY1"/>
<name>A0A849HAY1_9MICO</name>
<dbReference type="EMBL" id="JABEPQ010000001">
    <property type="protein sequence ID" value="NNM44568.1"/>
    <property type="molecule type" value="Genomic_DNA"/>
</dbReference>
<evidence type="ECO:0000313" key="1">
    <source>
        <dbReference type="EMBL" id="NNM44568.1"/>
    </source>
</evidence>
<dbReference type="RefSeq" id="WP_171241708.1">
    <property type="nucleotide sequence ID" value="NZ_JABEPQ010000001.1"/>
</dbReference>
<sequence length="171" mass="18603">MALFAKRQPSLPDAARSAAGLAKGEKVLAWATEEPTGVVVIATRYGLYAVSPAGERLLGKPWHEVDAGSWNPETGQLTVTWVDRSRPSQWALGETSLLPETLRERVQASVVLAQQVDLGPRRRGRAVIRQDLATGDLLEQQLRGRGARPDDAELTRALGDAAAYLREQVGR</sequence>
<evidence type="ECO:0000313" key="2">
    <source>
        <dbReference type="Proteomes" id="UP000588586"/>
    </source>
</evidence>
<accession>A0A849HAY1</accession>
<proteinExistence type="predicted"/>